<reference evidence="7" key="1">
    <citation type="submission" date="2021-01" db="UniProtKB">
        <authorList>
            <consortium name="EnsemblMetazoa"/>
        </authorList>
    </citation>
    <scope>IDENTIFICATION</scope>
</reference>
<dbReference type="InParanoid" id="A0A7M7JZW2"/>
<dbReference type="Proteomes" id="UP000594260">
    <property type="component" value="Unplaced"/>
</dbReference>
<feature type="domain" description="Serpin" evidence="6">
    <location>
        <begin position="42"/>
        <end position="402"/>
    </location>
</feature>
<evidence type="ECO:0000259" key="6">
    <source>
        <dbReference type="SMART" id="SM00093"/>
    </source>
</evidence>
<dbReference type="GeneID" id="111249546"/>
<dbReference type="RefSeq" id="XP_022659284.1">
    <property type="nucleotide sequence ID" value="XM_022803549.1"/>
</dbReference>
<evidence type="ECO:0000256" key="1">
    <source>
        <dbReference type="ARBA" id="ARBA00009500"/>
    </source>
</evidence>
<keyword evidence="4" id="KW-0325">Glycoprotein</keyword>
<dbReference type="PANTHER" id="PTHR11461:SF211">
    <property type="entry name" value="GH10112P-RELATED"/>
    <property type="match status" value="1"/>
</dbReference>
<sequence length="402" mass="45003">MPSAVAGDNAVSLTENCIVSEPKIDKMKITTKRSEMKLSLGIALIKKLCSETKTNFVISPLSLGTAFTMLSAGLKGDTKKEVLSFVGSTDEAVLHKMYSDIIKNNELPFKIVNKYLAHDDCQVQAKFDNLLREKYESEIELVNFSKDRKKVVAETNTWVASTTNKIIKQLLDAEALTADTILLLLNAVCFKGSWMEEFDNLPALMDFRLRDGTKVKKHFMTKESGDFKYFDTDHLRTVKIMYRETESYMVIAIPLDEKKHIDEIIAKMTAAEMFRILDKLYKPNGPDIVLTMPKFKINFKYKSIVDHMQALGVKKIFSAGEGDFGELFKKSPGPCKLSPVIHQAVIEVDEKGSEAEAAAATRFSPLSGVVEGPIKITIDRPFYFAIHTRGNLASLSGICYQP</sequence>
<dbReference type="InterPro" id="IPR036186">
    <property type="entry name" value="Serpin_sf"/>
</dbReference>
<dbReference type="GO" id="GO:0005615">
    <property type="term" value="C:extracellular space"/>
    <property type="evidence" value="ECO:0007669"/>
    <property type="project" value="InterPro"/>
</dbReference>
<dbReference type="Gene3D" id="3.30.497.10">
    <property type="entry name" value="Antithrombin, subunit I, domain 2"/>
    <property type="match status" value="1"/>
</dbReference>
<dbReference type="OrthoDB" id="6515587at2759"/>
<proteinExistence type="inferred from homology"/>
<dbReference type="EnsemblMetazoa" id="XM_022803549">
    <property type="protein sequence ID" value="XP_022659284"/>
    <property type="gene ID" value="LOC111249546"/>
</dbReference>
<dbReference type="GO" id="GO:0004867">
    <property type="term" value="F:serine-type endopeptidase inhibitor activity"/>
    <property type="evidence" value="ECO:0007669"/>
    <property type="project" value="UniProtKB-KW"/>
</dbReference>
<evidence type="ECO:0000256" key="2">
    <source>
        <dbReference type="ARBA" id="ARBA00022690"/>
    </source>
</evidence>
<evidence type="ECO:0000313" key="8">
    <source>
        <dbReference type="Proteomes" id="UP000594260"/>
    </source>
</evidence>
<dbReference type="InterPro" id="IPR023796">
    <property type="entry name" value="Serpin_dom"/>
</dbReference>
<dbReference type="InterPro" id="IPR000215">
    <property type="entry name" value="Serpin_fam"/>
</dbReference>
<name>A0A7M7JZW2_VARDE</name>
<dbReference type="CDD" id="cd00172">
    <property type="entry name" value="serpin"/>
    <property type="match status" value="1"/>
</dbReference>
<dbReference type="InterPro" id="IPR042185">
    <property type="entry name" value="Serpin_sf_2"/>
</dbReference>
<evidence type="ECO:0000256" key="4">
    <source>
        <dbReference type="ARBA" id="ARBA00023180"/>
    </source>
</evidence>
<keyword evidence="8" id="KW-1185">Reference proteome</keyword>
<keyword evidence="3" id="KW-0722">Serine protease inhibitor</keyword>
<protein>
    <recommendedName>
        <fullName evidence="6">Serpin domain-containing protein</fullName>
    </recommendedName>
</protein>
<organism evidence="7 8">
    <name type="scientific">Varroa destructor</name>
    <name type="common">Honeybee mite</name>
    <dbReference type="NCBI Taxonomy" id="109461"/>
    <lineage>
        <taxon>Eukaryota</taxon>
        <taxon>Metazoa</taxon>
        <taxon>Ecdysozoa</taxon>
        <taxon>Arthropoda</taxon>
        <taxon>Chelicerata</taxon>
        <taxon>Arachnida</taxon>
        <taxon>Acari</taxon>
        <taxon>Parasitiformes</taxon>
        <taxon>Mesostigmata</taxon>
        <taxon>Gamasina</taxon>
        <taxon>Dermanyssoidea</taxon>
        <taxon>Varroidae</taxon>
        <taxon>Varroa</taxon>
    </lineage>
</organism>
<dbReference type="AlphaFoldDB" id="A0A7M7JZW2"/>
<dbReference type="Pfam" id="PF00079">
    <property type="entry name" value="Serpin"/>
    <property type="match status" value="1"/>
</dbReference>
<dbReference type="InterPro" id="IPR042178">
    <property type="entry name" value="Serpin_sf_1"/>
</dbReference>
<dbReference type="KEGG" id="vde:111249546"/>
<dbReference type="SUPFAM" id="SSF56574">
    <property type="entry name" value="Serpins"/>
    <property type="match status" value="1"/>
</dbReference>
<comment type="similarity">
    <text evidence="1 5">Belongs to the serpin family.</text>
</comment>
<evidence type="ECO:0000256" key="5">
    <source>
        <dbReference type="RuleBase" id="RU000411"/>
    </source>
</evidence>
<keyword evidence="2" id="KW-0646">Protease inhibitor</keyword>
<dbReference type="FunCoup" id="A0A7M7JZW2">
    <property type="interactions" value="67"/>
</dbReference>
<evidence type="ECO:0000313" key="7">
    <source>
        <dbReference type="EnsemblMetazoa" id="XP_022659284"/>
    </source>
</evidence>
<dbReference type="SMART" id="SM00093">
    <property type="entry name" value="SERPIN"/>
    <property type="match status" value="1"/>
</dbReference>
<dbReference type="Gene3D" id="2.30.39.10">
    <property type="entry name" value="Alpha-1-antitrypsin, domain 1"/>
    <property type="match status" value="1"/>
</dbReference>
<evidence type="ECO:0000256" key="3">
    <source>
        <dbReference type="ARBA" id="ARBA00022900"/>
    </source>
</evidence>
<accession>A0A7M7JZW2</accession>
<dbReference type="PANTHER" id="PTHR11461">
    <property type="entry name" value="SERINE PROTEASE INHIBITOR, SERPIN"/>
    <property type="match status" value="1"/>
</dbReference>